<feature type="chain" id="PRO_5001572791" evidence="7">
    <location>
        <begin position="26"/>
        <end position="365"/>
    </location>
</feature>
<sequence length="365" mass="41212">MGVFGGAVFVVISLLVSDLAVTTLGHTNGKREETVEAGSCDASAGSWVYDSSYPLYNSSQCPFLQKQFKCLENGRLDRDYLKYRWKPAGHCNLPRFDGRAFLFGLRGKRLMFVGDSLSLNQWQSLTCMVHTAVPEAKYTLTTVAGLSNFSFPEYGVQLMFFRDAFLVDIVSTSTGRALRLDSLQNAKLWEGVDVLVFNSWHWWLHTGRKQPWDYIQEGNKTYKDMNRLVAYKKAMNTWAKWVDSRVDPSKTTVFYQGVSPDHATASDWGQPNADACVDQKHPLAVRRYPAGPNPAELVVEKVIRSMTYPVRLLNVTYLSQLRVDGHPSVYGLGGHRTMDCSHWCLAGVPDTWNLLLYQSLVAHNF</sequence>
<dbReference type="eggNOG" id="ENOG502QVJM">
    <property type="taxonomic scope" value="Eukaryota"/>
</dbReference>
<dbReference type="InParanoid" id="A0A059A0X6"/>
<dbReference type="EMBL" id="KK198763">
    <property type="protein sequence ID" value="KCW47384.1"/>
    <property type="molecule type" value="Genomic_DNA"/>
</dbReference>
<name>A0A059A0X6_EUCGR</name>
<evidence type="ECO:0000256" key="7">
    <source>
        <dbReference type="SAM" id="SignalP"/>
    </source>
</evidence>
<protein>
    <submittedName>
        <fullName evidence="10">Uncharacterized protein</fullName>
    </submittedName>
</protein>
<accession>A0A059A0X6</accession>
<dbReference type="InterPro" id="IPR029962">
    <property type="entry name" value="TBL"/>
</dbReference>
<dbReference type="PANTHER" id="PTHR32285">
    <property type="entry name" value="PROTEIN TRICHOME BIREFRINGENCE-LIKE 9-RELATED"/>
    <property type="match status" value="1"/>
</dbReference>
<evidence type="ECO:0000256" key="6">
    <source>
        <dbReference type="ARBA" id="ARBA00023136"/>
    </source>
</evidence>
<proteinExistence type="inferred from homology"/>
<feature type="signal peptide" evidence="7">
    <location>
        <begin position="1"/>
        <end position="25"/>
    </location>
</feature>
<dbReference type="GO" id="GO:0016413">
    <property type="term" value="F:O-acetyltransferase activity"/>
    <property type="evidence" value="ECO:0000318"/>
    <property type="project" value="GO_Central"/>
</dbReference>
<dbReference type="InterPro" id="IPR025846">
    <property type="entry name" value="TBL_N"/>
</dbReference>
<dbReference type="PANTHER" id="PTHR32285:SF149">
    <property type="entry name" value="TRICHOME BIREFRINGENCE-LIKE N-TERMINAL DOMAIN-CONTAINING PROTEIN"/>
    <property type="match status" value="1"/>
</dbReference>
<keyword evidence="3" id="KW-0812">Transmembrane</keyword>
<dbReference type="GO" id="GO:0005794">
    <property type="term" value="C:Golgi apparatus"/>
    <property type="evidence" value="ECO:0000318"/>
    <property type="project" value="GO_Central"/>
</dbReference>
<dbReference type="Pfam" id="PF14416">
    <property type="entry name" value="PMR5N"/>
    <property type="match status" value="1"/>
</dbReference>
<evidence type="ECO:0000256" key="2">
    <source>
        <dbReference type="ARBA" id="ARBA00007727"/>
    </source>
</evidence>
<keyword evidence="6" id="KW-0472">Membrane</keyword>
<evidence type="ECO:0000256" key="1">
    <source>
        <dbReference type="ARBA" id="ARBA00004167"/>
    </source>
</evidence>
<dbReference type="Pfam" id="PF13839">
    <property type="entry name" value="PC-Esterase"/>
    <property type="match status" value="1"/>
</dbReference>
<feature type="domain" description="Trichome birefringence-like C-terminal" evidence="8">
    <location>
        <begin position="93"/>
        <end position="358"/>
    </location>
</feature>
<evidence type="ECO:0000256" key="5">
    <source>
        <dbReference type="ARBA" id="ARBA00022989"/>
    </source>
</evidence>
<evidence type="ECO:0000256" key="3">
    <source>
        <dbReference type="ARBA" id="ARBA00022692"/>
    </source>
</evidence>
<dbReference type="Gramene" id="KCW47384">
    <property type="protein sequence ID" value="KCW47384"/>
    <property type="gene ID" value="EUGRSUZ_K01184"/>
</dbReference>
<comment type="similarity">
    <text evidence="2">Belongs to the PC-esterase family. TBL subfamily.</text>
</comment>
<evidence type="ECO:0000256" key="4">
    <source>
        <dbReference type="ARBA" id="ARBA00022968"/>
    </source>
</evidence>
<dbReference type="GO" id="GO:0016020">
    <property type="term" value="C:membrane"/>
    <property type="evidence" value="ECO:0007669"/>
    <property type="project" value="UniProtKB-SubCell"/>
</dbReference>
<comment type="subcellular location">
    <subcellularLocation>
        <location evidence="1">Membrane</location>
        <topology evidence="1">Single-pass membrane protein</topology>
    </subcellularLocation>
</comment>
<evidence type="ECO:0000313" key="10">
    <source>
        <dbReference type="EMBL" id="KCW47384.1"/>
    </source>
</evidence>
<dbReference type="KEGG" id="egr:104425021"/>
<feature type="domain" description="Trichome birefringence-like N-terminal" evidence="9">
    <location>
        <begin position="39"/>
        <end position="89"/>
    </location>
</feature>
<dbReference type="FunCoup" id="A0A059A0X6">
    <property type="interactions" value="59"/>
</dbReference>
<reference evidence="10" key="1">
    <citation type="submission" date="2013-07" db="EMBL/GenBank/DDBJ databases">
        <title>The genome of Eucalyptus grandis.</title>
        <authorList>
            <person name="Schmutz J."/>
            <person name="Hayes R."/>
            <person name="Myburg A."/>
            <person name="Tuskan G."/>
            <person name="Grattapaglia D."/>
            <person name="Rokhsar D.S."/>
        </authorList>
    </citation>
    <scope>NUCLEOTIDE SEQUENCE</scope>
    <source>
        <tissue evidence="10">Leaf extractions</tissue>
    </source>
</reference>
<dbReference type="InterPro" id="IPR026057">
    <property type="entry name" value="TBL_C"/>
</dbReference>
<dbReference type="OrthoDB" id="630188at2759"/>
<dbReference type="AlphaFoldDB" id="A0A059A0X6"/>
<evidence type="ECO:0000259" key="9">
    <source>
        <dbReference type="Pfam" id="PF14416"/>
    </source>
</evidence>
<keyword evidence="7" id="KW-0732">Signal</keyword>
<dbReference type="OMA" id="YNVKVMF"/>
<organism evidence="10">
    <name type="scientific">Eucalyptus grandis</name>
    <name type="common">Flooded gum</name>
    <dbReference type="NCBI Taxonomy" id="71139"/>
    <lineage>
        <taxon>Eukaryota</taxon>
        <taxon>Viridiplantae</taxon>
        <taxon>Streptophyta</taxon>
        <taxon>Embryophyta</taxon>
        <taxon>Tracheophyta</taxon>
        <taxon>Spermatophyta</taxon>
        <taxon>Magnoliopsida</taxon>
        <taxon>eudicotyledons</taxon>
        <taxon>Gunneridae</taxon>
        <taxon>Pentapetalae</taxon>
        <taxon>rosids</taxon>
        <taxon>malvids</taxon>
        <taxon>Myrtales</taxon>
        <taxon>Myrtaceae</taxon>
        <taxon>Myrtoideae</taxon>
        <taxon>Eucalypteae</taxon>
        <taxon>Eucalyptus</taxon>
    </lineage>
</organism>
<gene>
    <name evidence="10" type="ORF">EUGRSUZ_K01184</name>
</gene>
<keyword evidence="4" id="KW-0735">Signal-anchor</keyword>
<keyword evidence="5" id="KW-1133">Transmembrane helix</keyword>
<evidence type="ECO:0000259" key="8">
    <source>
        <dbReference type="Pfam" id="PF13839"/>
    </source>
</evidence>